<sequence length="1059" mass="120860">MSVLGMSRLPLPEAKIIIVKLVIAASAYFLWQERNWRLFKKSKRTTSHLVDMRHLEKSLEKLEPLGLWSSGKLSSFEANPDDNVTGAPVTNTVVNHAEKPENFNCYGCMETFGLLVSQLCSEWYGGLFVQRVLQDHDCQRIMGVIGTQLRMERTILGNFPTANIKGKGDGEYSSTAIVIMEALEEFKFASGLTHSLPKSTTYFCNVLNHIKISILHILPFEEGRLPVKYLGVPFVLSRLMVRDCKELIEKVQIRVQDWKNKSLSIAGRLQLIISVTGSMHIYWASVFMLPSHVLLDIEQKFLQLLPVIREFIWYKLRDGANTSIWYDRWCENCQLSNQITTRDMFRTGLNLSSKVKDIVQDGAAKELVVALAEEDVVKFTNVVKEFDDVEMGLLAHTYANKHYRGFSVASLSKESQERGFTDYIHPSHATAHAVLLRVQRLKISLLYQDATLSSRISRSRIDVISNVEGTLFENDKVPEAFVSYYEMFLGLAGKTHGFNTLNLFKTCLNEHVALDMVREEQLETVALIPKIIANRIKHSLKELISPNQSAFVPGRSITDNILLTQELMHNYHLDRGTPRCAFKVDIQKAYDTVDWKFLKEILHGFGFHACMISWIIECLHLLHIPYVSMGLFMVTFKLELINLCFADDLFLFAYGDIQSAIVIMEALEEFKFASGLTHSLPKSTTYFCNVLNHIKISILHILPFEEGLLPVKYLGVPFVLSRLMKGKAKVAWEVACLPKDDGGLGIRRLEHFNSALMVSHVWKLLSLKESLWVKWIHVYKHNWRSFWDVPIRGNLSWGWRKILQLLPVIREFIWYKLRDGANTYDRWCENCPLSNQITTRDMFRTRLNLSSKVKDIVQDGAWVWPPNLLAKYTFLSSCSVSVVEGSLDNLEWRAYGVSKTFSVSQAFDLSLEKTESFLEIESLKEFGNNLDGFFATYVRDPLKLGMCLNCRLEFTMRLILDLVVALAEEDVVKFTNVVKEFDGVEMGLLAHTYANKRYRGFSVASLSKYVNNITVSGNGGGWYSRPLPNGQCVCKFYKNGRCKRRLPATIVIMEAPAGS</sequence>
<name>A0ABQ5EVB2_9ASTR</name>
<evidence type="ECO:0000259" key="1">
    <source>
        <dbReference type="Pfam" id="PF00078"/>
    </source>
</evidence>
<dbReference type="EMBL" id="BQNB010016683">
    <property type="protein sequence ID" value="GJT54570.1"/>
    <property type="molecule type" value="Genomic_DNA"/>
</dbReference>
<organism evidence="2 3">
    <name type="scientific">Tanacetum coccineum</name>
    <dbReference type="NCBI Taxonomy" id="301880"/>
    <lineage>
        <taxon>Eukaryota</taxon>
        <taxon>Viridiplantae</taxon>
        <taxon>Streptophyta</taxon>
        <taxon>Embryophyta</taxon>
        <taxon>Tracheophyta</taxon>
        <taxon>Spermatophyta</taxon>
        <taxon>Magnoliopsida</taxon>
        <taxon>eudicotyledons</taxon>
        <taxon>Gunneridae</taxon>
        <taxon>Pentapetalae</taxon>
        <taxon>asterids</taxon>
        <taxon>campanulids</taxon>
        <taxon>Asterales</taxon>
        <taxon>Asteraceae</taxon>
        <taxon>Asteroideae</taxon>
        <taxon>Anthemideae</taxon>
        <taxon>Anthemidinae</taxon>
        <taxon>Tanacetum</taxon>
    </lineage>
</organism>
<reference evidence="2" key="2">
    <citation type="submission" date="2022-01" db="EMBL/GenBank/DDBJ databases">
        <authorList>
            <person name="Yamashiro T."/>
            <person name="Shiraishi A."/>
            <person name="Satake H."/>
            <person name="Nakayama K."/>
        </authorList>
    </citation>
    <scope>NUCLEOTIDE SEQUENCE</scope>
</reference>
<protein>
    <submittedName>
        <fullName evidence="2">Probable kinetochore protein NUF2</fullName>
    </submittedName>
</protein>
<dbReference type="PANTHER" id="PTHR33116">
    <property type="entry name" value="REVERSE TRANSCRIPTASE ZINC-BINDING DOMAIN-CONTAINING PROTEIN-RELATED-RELATED"/>
    <property type="match status" value="1"/>
</dbReference>
<gene>
    <name evidence="2" type="ORF">Tco_0989624</name>
</gene>
<evidence type="ECO:0000313" key="2">
    <source>
        <dbReference type="EMBL" id="GJT54570.1"/>
    </source>
</evidence>
<dbReference type="Pfam" id="PF00078">
    <property type="entry name" value="RVT_1"/>
    <property type="match status" value="1"/>
</dbReference>
<accession>A0ABQ5EVB2</accession>
<evidence type="ECO:0000313" key="3">
    <source>
        <dbReference type="Proteomes" id="UP001151760"/>
    </source>
</evidence>
<proteinExistence type="predicted"/>
<reference evidence="2" key="1">
    <citation type="journal article" date="2022" name="Int. J. Mol. Sci.">
        <title>Draft Genome of Tanacetum Coccineum: Genomic Comparison of Closely Related Tanacetum-Family Plants.</title>
        <authorList>
            <person name="Yamashiro T."/>
            <person name="Shiraishi A."/>
            <person name="Nakayama K."/>
            <person name="Satake H."/>
        </authorList>
    </citation>
    <scope>NUCLEOTIDE SEQUENCE</scope>
</reference>
<keyword evidence="3" id="KW-1185">Reference proteome</keyword>
<dbReference type="PANTHER" id="PTHR33116:SF78">
    <property type="entry name" value="OS12G0587133 PROTEIN"/>
    <property type="match status" value="1"/>
</dbReference>
<dbReference type="Proteomes" id="UP001151760">
    <property type="component" value="Unassembled WGS sequence"/>
</dbReference>
<feature type="domain" description="Reverse transcriptase" evidence="1">
    <location>
        <begin position="529"/>
        <end position="717"/>
    </location>
</feature>
<dbReference type="CDD" id="cd01650">
    <property type="entry name" value="RT_nLTR_like"/>
    <property type="match status" value="1"/>
</dbReference>
<dbReference type="InterPro" id="IPR000477">
    <property type="entry name" value="RT_dom"/>
</dbReference>
<comment type="caution">
    <text evidence="2">The sequence shown here is derived from an EMBL/GenBank/DDBJ whole genome shotgun (WGS) entry which is preliminary data.</text>
</comment>